<dbReference type="EMBL" id="DXEM01000025">
    <property type="protein sequence ID" value="HIX67916.1"/>
    <property type="molecule type" value="Genomic_DNA"/>
</dbReference>
<dbReference type="AlphaFoldDB" id="A0A9D2B9F2"/>
<sequence length="147" mass="17296">MKNNSALFYTCSLIEFIGRQQKQRRSELIQLMGKETIDRIYCYADVFHCEPIEKTADDFIVNLSIPKGHFDNVADCRYTVPDYWTIGEVYERLIEDVAGDDEEHIIDCLMEIYASWIDAAISNYNTDFYYQSRDYIYECYKAGTVIE</sequence>
<comment type="caution">
    <text evidence="1">The sequence shown here is derived from an EMBL/GenBank/DDBJ whole genome shotgun (WGS) entry which is preliminary data.</text>
</comment>
<accession>A0A9D2B9F2</accession>
<protein>
    <submittedName>
        <fullName evidence="1">Uncharacterized protein</fullName>
    </submittedName>
</protein>
<organism evidence="1 2">
    <name type="scientific">Candidatus Anaerostipes excrementavium</name>
    <dbReference type="NCBI Taxonomy" id="2838463"/>
    <lineage>
        <taxon>Bacteria</taxon>
        <taxon>Bacillati</taxon>
        <taxon>Bacillota</taxon>
        <taxon>Clostridia</taxon>
        <taxon>Lachnospirales</taxon>
        <taxon>Lachnospiraceae</taxon>
        <taxon>Anaerostipes</taxon>
    </lineage>
</organism>
<evidence type="ECO:0000313" key="1">
    <source>
        <dbReference type="EMBL" id="HIX67916.1"/>
    </source>
</evidence>
<proteinExistence type="predicted"/>
<name>A0A9D2B9F2_9FIRM</name>
<reference evidence="1" key="1">
    <citation type="journal article" date="2021" name="PeerJ">
        <title>Extensive microbial diversity within the chicken gut microbiome revealed by metagenomics and culture.</title>
        <authorList>
            <person name="Gilroy R."/>
            <person name="Ravi A."/>
            <person name="Getino M."/>
            <person name="Pursley I."/>
            <person name="Horton D.L."/>
            <person name="Alikhan N.F."/>
            <person name="Baker D."/>
            <person name="Gharbi K."/>
            <person name="Hall N."/>
            <person name="Watson M."/>
            <person name="Adriaenssens E.M."/>
            <person name="Foster-Nyarko E."/>
            <person name="Jarju S."/>
            <person name="Secka A."/>
            <person name="Antonio M."/>
            <person name="Oren A."/>
            <person name="Chaudhuri R.R."/>
            <person name="La Ragione R."/>
            <person name="Hildebrand F."/>
            <person name="Pallen M.J."/>
        </authorList>
    </citation>
    <scope>NUCLEOTIDE SEQUENCE</scope>
    <source>
        <strain evidence="1">CHK191-13928</strain>
    </source>
</reference>
<gene>
    <name evidence="1" type="ORF">H9735_07330</name>
</gene>
<evidence type="ECO:0000313" key="2">
    <source>
        <dbReference type="Proteomes" id="UP000886721"/>
    </source>
</evidence>
<dbReference type="Proteomes" id="UP000886721">
    <property type="component" value="Unassembled WGS sequence"/>
</dbReference>
<reference evidence="1" key="2">
    <citation type="submission" date="2021-04" db="EMBL/GenBank/DDBJ databases">
        <authorList>
            <person name="Gilroy R."/>
        </authorList>
    </citation>
    <scope>NUCLEOTIDE SEQUENCE</scope>
    <source>
        <strain evidence="1">CHK191-13928</strain>
    </source>
</reference>